<dbReference type="InterPro" id="IPR036388">
    <property type="entry name" value="WH-like_DNA-bd_sf"/>
</dbReference>
<evidence type="ECO:0000313" key="8">
    <source>
        <dbReference type="EMBL" id="AAT89857.1"/>
    </source>
</evidence>
<evidence type="ECO:0000259" key="6">
    <source>
        <dbReference type="Pfam" id="PF04542"/>
    </source>
</evidence>
<dbReference type="HOGENOM" id="CLU_1276334_0_0_11"/>
<dbReference type="GO" id="GO:0006352">
    <property type="term" value="P:DNA-templated transcription initiation"/>
    <property type="evidence" value="ECO:0007669"/>
    <property type="project" value="InterPro"/>
</dbReference>
<reference evidence="8 9" key="1">
    <citation type="journal article" date="2004" name="Mol. Plant Microbe Interact.">
        <title>The genome sequence of the Gram-positive sugarcane pathogen Leifsonia xyli subsp. xyli.</title>
        <authorList>
            <person name="Monteiro-Vitorello C.B."/>
            <person name="Camargo L.E.A."/>
            <person name="Van Sluys M.A."/>
            <person name="Kitajima J.P."/>
            <person name="Truffi D."/>
            <person name="do Amaral A.M."/>
            <person name="Harakava R."/>
            <person name="de Oliveira J.C.F."/>
            <person name="Wood D."/>
            <person name="de Oliveira M.C."/>
            <person name="Miyaki C.Y."/>
            <person name="Takita M.A."/>
            <person name="da Silva A.C.R."/>
            <person name="Furlan L.R."/>
            <person name="Carraro D.M."/>
            <person name="Camarotte G."/>
            <person name="Almeida N.F. Jr."/>
            <person name="Carrer H."/>
            <person name="Coutinho L.L."/>
            <person name="El-Dorry H.A."/>
            <person name="Ferro M.I.T."/>
            <person name="Gagliardi P.R."/>
            <person name="Giglioti E."/>
            <person name="Goldman M.H.S."/>
            <person name="Goldman G.H."/>
            <person name="Kimura E.T."/>
            <person name="Ferro E.S."/>
            <person name="Kuramae E.E."/>
            <person name="Lemos E.G.M."/>
            <person name="Lemos M.V.F."/>
            <person name="Mauro S.M.Z."/>
            <person name="Machado M.A."/>
            <person name="Marino C.L."/>
            <person name="Menck C.F."/>
            <person name="Nunes L.R."/>
            <person name="Oliveira R.C."/>
            <person name="Pereira G.G."/>
            <person name="Siqueira W."/>
            <person name="de Souza A.A."/>
            <person name="Tsai S.M."/>
            <person name="Zanca A.S."/>
            <person name="Simpson A.J.G."/>
            <person name="Brumbley S.M."/>
            <person name="Setubal J.C."/>
        </authorList>
    </citation>
    <scope>NUCLEOTIDE SEQUENCE [LARGE SCALE GENOMIC DNA]</scope>
    <source>
        <strain evidence="8 9">CTCB07</strain>
    </source>
</reference>
<name>Q6ACN6_LEIXX</name>
<keyword evidence="2" id="KW-0805">Transcription regulation</keyword>
<dbReference type="Gene3D" id="1.10.1740.10">
    <property type="match status" value="1"/>
</dbReference>
<dbReference type="SUPFAM" id="SSF88659">
    <property type="entry name" value="Sigma3 and sigma4 domains of RNA polymerase sigma factors"/>
    <property type="match status" value="1"/>
</dbReference>
<dbReference type="KEGG" id="lxx:Lxx21680"/>
<dbReference type="InterPro" id="IPR014284">
    <property type="entry name" value="RNA_pol_sigma-70_dom"/>
</dbReference>
<sequence>MPQLDLVGRSASAPIVHSSLAGACEQERRLLERVRAGDTSAYGELWSRHRNRAYTIAMRTTRSIEADDLVAEAFTRIFDLLRRGKGPKRNFGGYLASTIKNIAVNAARRAREIPYDDIEGSGLDAGGSSADPAVSPRLENSGVWDAMRELPERWQSVLWHSEVEGMSAAELAATFGVSPSVVAQLAYRARRGLLRELARRDHVGIDPDLIPVGFAA</sequence>
<dbReference type="NCBIfam" id="TIGR02937">
    <property type="entry name" value="sigma70-ECF"/>
    <property type="match status" value="1"/>
</dbReference>
<evidence type="ECO:0000256" key="1">
    <source>
        <dbReference type="ARBA" id="ARBA00010641"/>
    </source>
</evidence>
<dbReference type="GO" id="GO:0003677">
    <property type="term" value="F:DNA binding"/>
    <property type="evidence" value="ECO:0007669"/>
    <property type="project" value="UniProtKB-KW"/>
</dbReference>
<dbReference type="InterPro" id="IPR013325">
    <property type="entry name" value="RNA_pol_sigma_r2"/>
</dbReference>
<evidence type="ECO:0000256" key="5">
    <source>
        <dbReference type="ARBA" id="ARBA00023163"/>
    </source>
</evidence>
<evidence type="ECO:0000313" key="9">
    <source>
        <dbReference type="Proteomes" id="UP000001306"/>
    </source>
</evidence>
<dbReference type="STRING" id="281090.Lxx21680"/>
<feature type="domain" description="RNA polymerase sigma-70 region 2" evidence="6">
    <location>
        <begin position="45"/>
        <end position="111"/>
    </location>
</feature>
<dbReference type="eggNOG" id="COG1595">
    <property type="taxonomic scope" value="Bacteria"/>
</dbReference>
<dbReference type="InterPro" id="IPR039425">
    <property type="entry name" value="RNA_pol_sigma-70-like"/>
</dbReference>
<evidence type="ECO:0000256" key="2">
    <source>
        <dbReference type="ARBA" id="ARBA00023015"/>
    </source>
</evidence>
<dbReference type="RefSeq" id="WP_011186841.1">
    <property type="nucleotide sequence ID" value="NC_006087.1"/>
</dbReference>
<evidence type="ECO:0000259" key="7">
    <source>
        <dbReference type="Pfam" id="PF08281"/>
    </source>
</evidence>
<dbReference type="Gene3D" id="1.10.10.10">
    <property type="entry name" value="Winged helix-like DNA-binding domain superfamily/Winged helix DNA-binding domain"/>
    <property type="match status" value="1"/>
</dbReference>
<dbReference type="InterPro" id="IPR013324">
    <property type="entry name" value="RNA_pol_sigma_r3/r4-like"/>
</dbReference>
<dbReference type="GO" id="GO:0016987">
    <property type="term" value="F:sigma factor activity"/>
    <property type="evidence" value="ECO:0007669"/>
    <property type="project" value="UniProtKB-KW"/>
</dbReference>
<dbReference type="SUPFAM" id="SSF88946">
    <property type="entry name" value="Sigma2 domain of RNA polymerase sigma factors"/>
    <property type="match status" value="1"/>
</dbReference>
<organism evidence="8 9">
    <name type="scientific">Leifsonia xyli subsp. xyli (strain CTCB07)</name>
    <dbReference type="NCBI Taxonomy" id="281090"/>
    <lineage>
        <taxon>Bacteria</taxon>
        <taxon>Bacillati</taxon>
        <taxon>Actinomycetota</taxon>
        <taxon>Actinomycetes</taxon>
        <taxon>Micrococcales</taxon>
        <taxon>Microbacteriaceae</taxon>
        <taxon>Leifsonia</taxon>
    </lineage>
</organism>
<accession>Q6ACN6</accession>
<evidence type="ECO:0000256" key="4">
    <source>
        <dbReference type="ARBA" id="ARBA00023125"/>
    </source>
</evidence>
<dbReference type="Pfam" id="PF04542">
    <property type="entry name" value="Sigma70_r2"/>
    <property type="match status" value="1"/>
</dbReference>
<dbReference type="InterPro" id="IPR007627">
    <property type="entry name" value="RNA_pol_sigma70_r2"/>
</dbReference>
<dbReference type="Proteomes" id="UP000001306">
    <property type="component" value="Chromosome"/>
</dbReference>
<dbReference type="AlphaFoldDB" id="Q6ACN6"/>
<protein>
    <submittedName>
        <fullName evidence="8">RNA polymerase, sigma-70 factor, ECF subfamily</fullName>
    </submittedName>
</protein>
<proteinExistence type="inferred from homology"/>
<keyword evidence="5" id="KW-0804">Transcription</keyword>
<gene>
    <name evidence="8" type="ordered locus">Lxx21680</name>
</gene>
<dbReference type="PANTHER" id="PTHR43133:SF8">
    <property type="entry name" value="RNA POLYMERASE SIGMA FACTOR HI_1459-RELATED"/>
    <property type="match status" value="1"/>
</dbReference>
<keyword evidence="4" id="KW-0238">DNA-binding</keyword>
<keyword evidence="3" id="KW-0731">Sigma factor</keyword>
<keyword evidence="9" id="KW-1185">Reference proteome</keyword>
<dbReference type="PANTHER" id="PTHR43133">
    <property type="entry name" value="RNA POLYMERASE ECF-TYPE SIGMA FACTO"/>
    <property type="match status" value="1"/>
</dbReference>
<feature type="domain" description="RNA polymerase sigma factor 70 region 4 type 2" evidence="7">
    <location>
        <begin position="144"/>
        <end position="191"/>
    </location>
</feature>
<dbReference type="InterPro" id="IPR013249">
    <property type="entry name" value="RNA_pol_sigma70_r4_t2"/>
</dbReference>
<comment type="similarity">
    <text evidence="1">Belongs to the sigma-70 factor family. ECF subfamily.</text>
</comment>
<dbReference type="Pfam" id="PF08281">
    <property type="entry name" value="Sigma70_r4_2"/>
    <property type="match status" value="1"/>
</dbReference>
<evidence type="ECO:0000256" key="3">
    <source>
        <dbReference type="ARBA" id="ARBA00023082"/>
    </source>
</evidence>
<dbReference type="EMBL" id="AE016822">
    <property type="protein sequence ID" value="AAT89857.1"/>
    <property type="molecule type" value="Genomic_DNA"/>
</dbReference>